<accession>W0PED5</accession>
<reference evidence="11 12" key="1">
    <citation type="journal article" date="2014" name="Microbiology">
        <title>Unravelling the complete genome sequence of Advenella mimigardefordensis strain DPN7T and novel insights in the catabolism of the xenobiotic polythioester precursor 3,3'-dithiodipropionate.</title>
        <authorList>
            <person name="Wubbeler J.H."/>
            <person name="Hiessl S."/>
            <person name="Schuldes J."/>
            <person name="Thurmer A."/>
            <person name="Daniel R."/>
            <person name="Steinbuchel A."/>
        </authorList>
    </citation>
    <scope>NUCLEOTIDE SEQUENCE [LARGE SCALE GENOMIC DNA]</scope>
    <source>
        <strain evidence="12">DSM 17166 / LMG 22922 / DPN7</strain>
    </source>
</reference>
<dbReference type="GO" id="GO:0030170">
    <property type="term" value="F:pyridoxal phosphate binding"/>
    <property type="evidence" value="ECO:0007669"/>
    <property type="project" value="InterPro"/>
</dbReference>
<dbReference type="HOGENOM" id="CLU_017584_3_3_4"/>
<evidence type="ECO:0000313" key="12">
    <source>
        <dbReference type="Proteomes" id="UP000019095"/>
    </source>
</evidence>
<dbReference type="InterPro" id="IPR015421">
    <property type="entry name" value="PyrdxlP-dep_Trfase_major"/>
</dbReference>
<dbReference type="EMBL" id="CP003915">
    <property type="protein sequence ID" value="AHG63842.1"/>
    <property type="molecule type" value="Genomic_DNA"/>
</dbReference>
<evidence type="ECO:0000256" key="8">
    <source>
        <dbReference type="ARBA" id="ARBA00047481"/>
    </source>
</evidence>
<dbReference type="Pfam" id="PF00155">
    <property type="entry name" value="Aminotran_1_2"/>
    <property type="match status" value="1"/>
</dbReference>
<keyword evidence="6 9" id="KW-0808">Transferase</keyword>
<dbReference type="Gene3D" id="3.90.1150.10">
    <property type="entry name" value="Aspartate Aminotransferase, domain 1"/>
    <property type="match status" value="1"/>
</dbReference>
<dbReference type="Gene3D" id="3.40.640.10">
    <property type="entry name" value="Type I PLP-dependent aspartate aminotransferase-like (Major domain)"/>
    <property type="match status" value="1"/>
</dbReference>
<dbReference type="eggNOG" id="COG0079">
    <property type="taxonomic scope" value="Bacteria"/>
</dbReference>
<evidence type="ECO:0000256" key="3">
    <source>
        <dbReference type="ARBA" id="ARBA00007970"/>
    </source>
</evidence>
<keyword evidence="9" id="KW-0368">Histidine biosynthesis</keyword>
<comment type="pathway">
    <text evidence="2 9">Amino-acid biosynthesis; L-histidine biosynthesis; L-histidine from 5-phospho-alpha-D-ribose 1-diphosphate: step 7/9.</text>
</comment>
<dbReference type="PROSITE" id="PS00599">
    <property type="entry name" value="AA_TRANSFER_CLASS_2"/>
    <property type="match status" value="1"/>
</dbReference>
<evidence type="ECO:0000256" key="6">
    <source>
        <dbReference type="ARBA" id="ARBA00022679"/>
    </source>
</evidence>
<feature type="modified residue" description="N6-(pyridoxal phosphate)lysine" evidence="9">
    <location>
        <position position="233"/>
    </location>
</feature>
<evidence type="ECO:0000313" key="11">
    <source>
        <dbReference type="EMBL" id="AHG63842.1"/>
    </source>
</evidence>
<organism evidence="11 12">
    <name type="scientific">Advenella mimigardefordensis (strain DSM 17166 / LMG 22922 / DPN7)</name>
    <dbReference type="NCBI Taxonomy" id="1247726"/>
    <lineage>
        <taxon>Bacteria</taxon>
        <taxon>Pseudomonadati</taxon>
        <taxon>Pseudomonadota</taxon>
        <taxon>Betaproteobacteria</taxon>
        <taxon>Burkholderiales</taxon>
        <taxon>Alcaligenaceae</taxon>
    </lineage>
</organism>
<dbReference type="HAMAP" id="MF_01023">
    <property type="entry name" value="HisC_aminotrans_2"/>
    <property type="match status" value="1"/>
</dbReference>
<feature type="domain" description="Aminotransferase class I/classII large" evidence="10">
    <location>
        <begin position="42"/>
        <end position="360"/>
    </location>
</feature>
<evidence type="ECO:0000256" key="4">
    <source>
        <dbReference type="ARBA" id="ARBA00011738"/>
    </source>
</evidence>
<dbReference type="PANTHER" id="PTHR43643:SF3">
    <property type="entry name" value="HISTIDINOL-PHOSPHATE AMINOTRANSFERASE"/>
    <property type="match status" value="1"/>
</dbReference>
<sequence length="378" mass="41511">MLMKNPTDTITYPAHIAPLNPYIPGVPIADLARRKKIDPGKIAKLASNENPLGPSPAALQALAAKNIDFSRYPDNNCTELVSALALFHDVPEEWIVIGAGSESVIANTVATVLAEGRKTAYSQFSFQAYINAAQKVGAQHIVVPSPEFVVDLDALYSVVDQDPSLIYIANPGNPTGTCLNPGDLMDFMSKIPKHIVVLLDEAYFEFLPDSFRPDSIVWVRLFPNLIITRTFSKAYGLAGLRIGYGIAQQGLADMLRRVRPPFTVSESAQIAAIAALQDTTFLENTLRINQESKSLLTDGLRARGYRYLESETNFLLVNVGDGVAWTRAMEKHGLIVRPVNSYGLPAWVRISLGMPDEMRRLFDAMDTFTPNSVEDVSL</sequence>
<dbReference type="InterPro" id="IPR001917">
    <property type="entry name" value="Aminotrans_II_pyridoxalP_BS"/>
</dbReference>
<dbReference type="Proteomes" id="UP000019095">
    <property type="component" value="Chromosome"/>
</dbReference>
<evidence type="ECO:0000256" key="1">
    <source>
        <dbReference type="ARBA" id="ARBA00001933"/>
    </source>
</evidence>
<comment type="subunit">
    <text evidence="4 9">Homodimer.</text>
</comment>
<keyword evidence="5 9" id="KW-0032">Aminotransferase</keyword>
<evidence type="ECO:0000256" key="2">
    <source>
        <dbReference type="ARBA" id="ARBA00005011"/>
    </source>
</evidence>
<dbReference type="AlphaFoldDB" id="W0PED5"/>
<keyword evidence="7 9" id="KW-0663">Pyridoxal phosphate</keyword>
<comment type="catalytic activity">
    <reaction evidence="8 9">
        <text>L-histidinol phosphate + 2-oxoglutarate = 3-(imidazol-4-yl)-2-oxopropyl phosphate + L-glutamate</text>
        <dbReference type="Rhea" id="RHEA:23744"/>
        <dbReference type="ChEBI" id="CHEBI:16810"/>
        <dbReference type="ChEBI" id="CHEBI:29985"/>
        <dbReference type="ChEBI" id="CHEBI:57766"/>
        <dbReference type="ChEBI" id="CHEBI:57980"/>
        <dbReference type="EC" id="2.6.1.9"/>
    </reaction>
</comment>
<dbReference type="PATRIC" id="fig|1247726.3.peg.1941"/>
<dbReference type="STRING" id="1247726.MIM_c17610"/>
<dbReference type="NCBIfam" id="TIGR01141">
    <property type="entry name" value="hisC"/>
    <property type="match status" value="1"/>
</dbReference>
<proteinExistence type="inferred from homology"/>
<evidence type="ECO:0000256" key="9">
    <source>
        <dbReference type="HAMAP-Rule" id="MF_01023"/>
    </source>
</evidence>
<keyword evidence="9" id="KW-0028">Amino-acid biosynthesis</keyword>
<dbReference type="SUPFAM" id="SSF53383">
    <property type="entry name" value="PLP-dependent transferases"/>
    <property type="match status" value="1"/>
</dbReference>
<keyword evidence="12" id="KW-1185">Reference proteome</keyword>
<dbReference type="GO" id="GO:0000105">
    <property type="term" value="P:L-histidine biosynthetic process"/>
    <property type="evidence" value="ECO:0007669"/>
    <property type="project" value="UniProtKB-UniRule"/>
</dbReference>
<dbReference type="UniPathway" id="UPA00031">
    <property type="reaction ID" value="UER00012"/>
</dbReference>
<dbReference type="KEGG" id="amim:MIM_c17610"/>
<evidence type="ECO:0000256" key="7">
    <source>
        <dbReference type="ARBA" id="ARBA00022898"/>
    </source>
</evidence>
<dbReference type="InterPro" id="IPR050106">
    <property type="entry name" value="HistidinolP_aminotransfase"/>
</dbReference>
<protein>
    <recommendedName>
        <fullName evidence="9">Histidinol-phosphate aminotransferase</fullName>
        <ecNumber evidence="9">2.6.1.9</ecNumber>
    </recommendedName>
    <alternativeName>
        <fullName evidence="9">Imidazole acetol-phosphate transaminase</fullName>
    </alternativeName>
</protein>
<dbReference type="InterPro" id="IPR004839">
    <property type="entry name" value="Aminotransferase_I/II_large"/>
</dbReference>
<dbReference type="InterPro" id="IPR015422">
    <property type="entry name" value="PyrdxlP-dep_Trfase_small"/>
</dbReference>
<dbReference type="InterPro" id="IPR015424">
    <property type="entry name" value="PyrdxlP-dep_Trfase"/>
</dbReference>
<dbReference type="EC" id="2.6.1.9" evidence="9"/>
<comment type="cofactor">
    <cofactor evidence="1 9">
        <name>pyridoxal 5'-phosphate</name>
        <dbReference type="ChEBI" id="CHEBI:597326"/>
    </cofactor>
</comment>
<evidence type="ECO:0000256" key="5">
    <source>
        <dbReference type="ARBA" id="ARBA00022576"/>
    </source>
</evidence>
<dbReference type="CDD" id="cd00609">
    <property type="entry name" value="AAT_like"/>
    <property type="match status" value="1"/>
</dbReference>
<comment type="similarity">
    <text evidence="3 9">Belongs to the class-II pyridoxal-phosphate-dependent aminotransferase family. Histidinol-phosphate aminotransferase subfamily.</text>
</comment>
<dbReference type="InterPro" id="IPR005861">
    <property type="entry name" value="HisP_aminotrans"/>
</dbReference>
<gene>
    <name evidence="11" type="primary">hisC1</name>
    <name evidence="9" type="synonym">hisC</name>
    <name evidence="11" type="ORF">MIM_c17610</name>
</gene>
<dbReference type="PANTHER" id="PTHR43643">
    <property type="entry name" value="HISTIDINOL-PHOSPHATE AMINOTRANSFERASE 2"/>
    <property type="match status" value="1"/>
</dbReference>
<name>W0PED5_ADVMD</name>
<dbReference type="GO" id="GO:0004400">
    <property type="term" value="F:histidinol-phosphate transaminase activity"/>
    <property type="evidence" value="ECO:0007669"/>
    <property type="project" value="UniProtKB-UniRule"/>
</dbReference>
<evidence type="ECO:0000259" key="10">
    <source>
        <dbReference type="Pfam" id="PF00155"/>
    </source>
</evidence>